<proteinExistence type="predicted"/>
<reference evidence="1" key="1">
    <citation type="journal article" date="2015" name="Nature">
        <title>Complex archaea that bridge the gap between prokaryotes and eukaryotes.</title>
        <authorList>
            <person name="Spang A."/>
            <person name="Saw J.H."/>
            <person name="Jorgensen S.L."/>
            <person name="Zaremba-Niedzwiedzka K."/>
            <person name="Martijn J."/>
            <person name="Lind A.E."/>
            <person name="van Eijk R."/>
            <person name="Schleper C."/>
            <person name="Guy L."/>
            <person name="Ettema T.J."/>
        </authorList>
    </citation>
    <scope>NUCLEOTIDE SEQUENCE</scope>
</reference>
<evidence type="ECO:0000313" key="1">
    <source>
        <dbReference type="EMBL" id="KKM05732.1"/>
    </source>
</evidence>
<organism evidence="1">
    <name type="scientific">marine sediment metagenome</name>
    <dbReference type="NCBI Taxonomy" id="412755"/>
    <lineage>
        <taxon>unclassified sequences</taxon>
        <taxon>metagenomes</taxon>
        <taxon>ecological metagenomes</taxon>
    </lineage>
</organism>
<name>A0A0F9HR54_9ZZZZ</name>
<gene>
    <name evidence="1" type="ORF">LCGC14_1751130</name>
</gene>
<sequence>MAGAVSQNQDLGTEVAAIQAVTDLLPDGGALSDVATILAAVDTEVAAILAAVDTEIADIKTVTDAIPTLTETGDTLTADGTEQDVYINNAPSGLFRPICVKIDFTAHTGTETVTLKVYYRIKSGGNMILQDEVEYAGLVSPELINIELEPNRYGVQVTLQKTAGANRDYDWEVFYEA</sequence>
<dbReference type="AlphaFoldDB" id="A0A0F9HR54"/>
<protein>
    <submittedName>
        <fullName evidence="1">Uncharacterized protein</fullName>
    </submittedName>
</protein>
<comment type="caution">
    <text evidence="1">The sequence shown here is derived from an EMBL/GenBank/DDBJ whole genome shotgun (WGS) entry which is preliminary data.</text>
</comment>
<dbReference type="EMBL" id="LAZR01016154">
    <property type="protein sequence ID" value="KKM05732.1"/>
    <property type="molecule type" value="Genomic_DNA"/>
</dbReference>
<accession>A0A0F9HR54</accession>